<evidence type="ECO:0000313" key="9">
    <source>
        <dbReference type="Proteomes" id="UP000507245"/>
    </source>
</evidence>
<keyword evidence="2" id="KW-0150">Chloroplast</keyword>
<evidence type="ECO:0000256" key="6">
    <source>
        <dbReference type="ARBA" id="ARBA00061665"/>
    </source>
</evidence>
<accession>A0A6J5Y1F7</accession>
<dbReference type="GO" id="GO:0003677">
    <property type="term" value="F:DNA binding"/>
    <property type="evidence" value="ECO:0007669"/>
    <property type="project" value="UniProtKB-KW"/>
</dbReference>
<dbReference type="FunFam" id="3.30.1310.10:FF:000004">
    <property type="entry name" value="Nucleoid-associated protein, chloroplastic"/>
    <property type="match status" value="1"/>
</dbReference>
<dbReference type="InterPro" id="IPR036894">
    <property type="entry name" value="YbaB-like_sf"/>
</dbReference>
<evidence type="ECO:0000256" key="5">
    <source>
        <dbReference type="ARBA" id="ARBA00023125"/>
    </source>
</evidence>
<evidence type="ECO:0008006" key="10">
    <source>
        <dbReference type="Google" id="ProtNLM"/>
    </source>
</evidence>
<dbReference type="EMBL" id="CAEKKB010000007">
    <property type="protein sequence ID" value="CAB4319231.1"/>
    <property type="molecule type" value="Genomic_DNA"/>
</dbReference>
<evidence type="ECO:0000256" key="1">
    <source>
        <dbReference type="ARBA" id="ARBA00004229"/>
    </source>
</evidence>
<reference evidence="9" key="1">
    <citation type="journal article" date="2020" name="Genome Biol.">
        <title>Gamete binning: chromosome-level and haplotype-resolved genome assembly enabled by high-throughput single-cell sequencing of gamete genomes.</title>
        <authorList>
            <person name="Campoy J.A."/>
            <person name="Sun H."/>
            <person name="Goel M."/>
            <person name="Jiao W.-B."/>
            <person name="Folz-Donahue K."/>
            <person name="Wang N."/>
            <person name="Rubio M."/>
            <person name="Liu C."/>
            <person name="Kukat C."/>
            <person name="Ruiz D."/>
            <person name="Huettel B."/>
            <person name="Schneeberger K."/>
        </authorList>
    </citation>
    <scope>NUCLEOTIDE SEQUENCE [LARGE SCALE GENOMIC DNA]</scope>
    <source>
        <strain evidence="9">cv. Rojo Pasion</strain>
    </source>
</reference>
<dbReference type="Proteomes" id="UP000507245">
    <property type="component" value="Unassembled WGS sequence"/>
</dbReference>
<keyword evidence="9" id="KW-1185">Reference proteome</keyword>
<proteinExistence type="inferred from homology"/>
<keyword evidence="5" id="KW-0238">DNA-binding</keyword>
<dbReference type="OrthoDB" id="2020094at2759"/>
<keyword evidence="4" id="KW-0809">Transit peptide</keyword>
<keyword evidence="7" id="KW-1133">Transmembrane helix</keyword>
<dbReference type="PANTHER" id="PTHR33449">
    <property type="entry name" value="NUCLEOID-ASSOCIATED PROTEIN YBAB"/>
    <property type="match status" value="1"/>
</dbReference>
<protein>
    <recommendedName>
        <fullName evidence="10">Nucleoid-associated protein</fullName>
    </recommendedName>
</protein>
<comment type="subcellular location">
    <subcellularLocation>
        <location evidence="1">Plastid</location>
        <location evidence="1">Chloroplast</location>
    </subcellularLocation>
</comment>
<name>A0A6J5Y1F7_PRUAR</name>
<sequence length="207" mass="22773">MASTISLYHLLTLPLILFMILHLLVLTLLLLGTFTDNLSSKTNLQSLSHSGYRHFGHIQRSVLVNGLFGGKKENDENSDDAPSKAGVLGNMQNLYETVKKAQMVVQVEAVRVQKELAVAKFDGYCEGELIKLSLSLSFSSLWVTLSGNQQPVRTEITKAAMELGPEKLSLLITEAYKDAHQKSVQAMKERMSNLAQSVGMPQGLTPQ</sequence>
<dbReference type="PANTHER" id="PTHR33449:SF1">
    <property type="entry name" value="NUCLEOID-ASSOCIATED PROTEIN YBAB"/>
    <property type="match status" value="1"/>
</dbReference>
<keyword evidence="7" id="KW-0472">Membrane</keyword>
<dbReference type="AlphaFoldDB" id="A0A6J5Y1F7"/>
<organism evidence="8 9">
    <name type="scientific">Prunus armeniaca</name>
    <name type="common">Apricot</name>
    <name type="synonym">Armeniaca vulgaris</name>
    <dbReference type="NCBI Taxonomy" id="36596"/>
    <lineage>
        <taxon>Eukaryota</taxon>
        <taxon>Viridiplantae</taxon>
        <taxon>Streptophyta</taxon>
        <taxon>Embryophyta</taxon>
        <taxon>Tracheophyta</taxon>
        <taxon>Spermatophyta</taxon>
        <taxon>Magnoliopsida</taxon>
        <taxon>eudicotyledons</taxon>
        <taxon>Gunneridae</taxon>
        <taxon>Pentapetalae</taxon>
        <taxon>rosids</taxon>
        <taxon>fabids</taxon>
        <taxon>Rosales</taxon>
        <taxon>Rosaceae</taxon>
        <taxon>Amygdaloideae</taxon>
        <taxon>Amygdaleae</taxon>
        <taxon>Prunus</taxon>
    </lineage>
</organism>
<feature type="transmembrane region" description="Helical" evidence="7">
    <location>
        <begin position="6"/>
        <end position="31"/>
    </location>
</feature>
<keyword evidence="7" id="KW-0812">Transmembrane</keyword>
<evidence type="ECO:0000256" key="2">
    <source>
        <dbReference type="ARBA" id="ARBA00022528"/>
    </source>
</evidence>
<evidence type="ECO:0000256" key="7">
    <source>
        <dbReference type="SAM" id="Phobius"/>
    </source>
</evidence>
<evidence type="ECO:0000313" key="8">
    <source>
        <dbReference type="EMBL" id="CAB4319231.1"/>
    </source>
</evidence>
<comment type="similarity">
    <text evidence="6">Belongs to the YbaB/EbfC family.</text>
</comment>
<dbReference type="SUPFAM" id="SSF82607">
    <property type="entry name" value="YbaB-like"/>
    <property type="match status" value="1"/>
</dbReference>
<dbReference type="InterPro" id="IPR004401">
    <property type="entry name" value="YbaB/EbfC"/>
</dbReference>
<keyword evidence="3" id="KW-0934">Plastid</keyword>
<gene>
    <name evidence="8" type="ORF">ORAREDHAP_LOCUS46415</name>
</gene>
<evidence type="ECO:0000256" key="3">
    <source>
        <dbReference type="ARBA" id="ARBA00022640"/>
    </source>
</evidence>
<evidence type="ECO:0000256" key="4">
    <source>
        <dbReference type="ARBA" id="ARBA00022946"/>
    </source>
</evidence>
<dbReference type="Gene3D" id="3.30.1310.10">
    <property type="entry name" value="Nucleoid-associated protein YbaB-like domain"/>
    <property type="match status" value="1"/>
</dbReference>
<dbReference type="Pfam" id="PF02575">
    <property type="entry name" value="YbaB_DNA_bd"/>
    <property type="match status" value="1"/>
</dbReference>
<dbReference type="GO" id="GO:0009507">
    <property type="term" value="C:chloroplast"/>
    <property type="evidence" value="ECO:0007669"/>
    <property type="project" value="UniProtKB-SubCell"/>
</dbReference>